<dbReference type="SUPFAM" id="SSF88713">
    <property type="entry name" value="Glycoside hydrolase/deacetylase"/>
    <property type="match status" value="1"/>
</dbReference>
<dbReference type="AlphaFoldDB" id="A0A381X856"/>
<organism evidence="2">
    <name type="scientific">marine metagenome</name>
    <dbReference type="NCBI Taxonomy" id="408172"/>
    <lineage>
        <taxon>unclassified sequences</taxon>
        <taxon>metagenomes</taxon>
        <taxon>ecological metagenomes</taxon>
    </lineage>
</organism>
<dbReference type="GO" id="GO:0005975">
    <property type="term" value="P:carbohydrate metabolic process"/>
    <property type="evidence" value="ECO:0007669"/>
    <property type="project" value="InterPro"/>
</dbReference>
<dbReference type="EMBL" id="UINC01014103">
    <property type="protein sequence ID" value="SVA60403.1"/>
    <property type="molecule type" value="Genomic_DNA"/>
</dbReference>
<dbReference type="InterPro" id="IPR011330">
    <property type="entry name" value="Glyco_hydro/deAcase_b/a-brl"/>
</dbReference>
<dbReference type="GO" id="GO:0016810">
    <property type="term" value="F:hydrolase activity, acting on carbon-nitrogen (but not peptide) bonds"/>
    <property type="evidence" value="ECO:0007669"/>
    <property type="project" value="InterPro"/>
</dbReference>
<evidence type="ECO:0000313" key="2">
    <source>
        <dbReference type="EMBL" id="SVA60403.1"/>
    </source>
</evidence>
<dbReference type="PANTHER" id="PTHR43123:SF4">
    <property type="entry name" value="POLYSACCHARIDE DEACETYLASE"/>
    <property type="match status" value="1"/>
</dbReference>
<dbReference type="InterPro" id="IPR002509">
    <property type="entry name" value="NODB_dom"/>
</dbReference>
<evidence type="ECO:0000259" key="1">
    <source>
        <dbReference type="PROSITE" id="PS51677"/>
    </source>
</evidence>
<name>A0A381X856_9ZZZZ</name>
<dbReference type="Gene3D" id="3.20.20.370">
    <property type="entry name" value="Glycoside hydrolase/deacetylase"/>
    <property type="match status" value="1"/>
</dbReference>
<protein>
    <recommendedName>
        <fullName evidence="1">NodB homology domain-containing protein</fullName>
    </recommendedName>
</protein>
<proteinExistence type="predicted"/>
<dbReference type="PROSITE" id="PS51677">
    <property type="entry name" value="NODB"/>
    <property type="match status" value="1"/>
</dbReference>
<sequence>MPLPPNRMDYSPSIDRPIIKWPNNARVAFWVAPNIEHYEYMPLMDGTRNPWPRTPHPDVQQYSSHEFGNRVGFWRLLEVLDRYNIKCSTTLSIGVLEHFPEIAEAMLKRDWIFVNHGFYNTRFVTAYSEEQEREFLQDCVENFKRLTGRQIKGHSGPAASNTVNTPDLLAEAGFLYQTDWKIDDQPLPIKVKSGRLVCVPYTSEMNDAPLYRHNYEADYYAEICKAQFDQLYEEGAESGKCMVIAFHPYATGRPHRAKYLDEVLSYIMSHSGVWQTTTDEIAEYYLANYYDQAIAHAAKVNV</sequence>
<accession>A0A381X856</accession>
<dbReference type="PANTHER" id="PTHR43123">
    <property type="entry name" value="POLYSACCHARIDE DEACETYLASE-RELATED"/>
    <property type="match status" value="1"/>
</dbReference>
<reference evidence="2" key="1">
    <citation type="submission" date="2018-05" db="EMBL/GenBank/DDBJ databases">
        <authorList>
            <person name="Lanie J.A."/>
            <person name="Ng W.-L."/>
            <person name="Kazmierczak K.M."/>
            <person name="Andrzejewski T.M."/>
            <person name="Davidsen T.M."/>
            <person name="Wayne K.J."/>
            <person name="Tettelin H."/>
            <person name="Glass J.I."/>
            <person name="Rusch D."/>
            <person name="Podicherti R."/>
            <person name="Tsui H.-C.T."/>
            <person name="Winkler M.E."/>
        </authorList>
    </citation>
    <scope>NUCLEOTIDE SEQUENCE</scope>
</reference>
<dbReference type="Pfam" id="PF01522">
    <property type="entry name" value="Polysacc_deac_1"/>
    <property type="match status" value="1"/>
</dbReference>
<feature type="domain" description="NodB homology" evidence="1">
    <location>
        <begin position="59"/>
        <end position="276"/>
    </location>
</feature>
<gene>
    <name evidence="2" type="ORF">METZ01_LOCUS113257</name>
</gene>
<dbReference type="CDD" id="cd10979">
    <property type="entry name" value="CE4_PuuE_like"/>
    <property type="match status" value="1"/>
</dbReference>